<dbReference type="Pfam" id="PF08530">
    <property type="entry name" value="PepX_C"/>
    <property type="match status" value="1"/>
</dbReference>
<evidence type="ECO:0000256" key="4">
    <source>
        <dbReference type="ARBA" id="ARBA00022801"/>
    </source>
</evidence>
<dbReference type="SMART" id="SM00939">
    <property type="entry name" value="PepX_C"/>
    <property type="match status" value="1"/>
</dbReference>
<dbReference type="SMART" id="SM00382">
    <property type="entry name" value="AAA"/>
    <property type="match status" value="1"/>
</dbReference>
<dbReference type="Gene3D" id="3.40.50.1820">
    <property type="entry name" value="alpha/beta hydrolase"/>
    <property type="match status" value="1"/>
</dbReference>
<proteinExistence type="inferred from homology"/>
<dbReference type="EMBL" id="JBHSWJ010000002">
    <property type="protein sequence ID" value="MFC6713995.1"/>
    <property type="molecule type" value="Genomic_DNA"/>
</dbReference>
<dbReference type="Gene3D" id="3.40.50.300">
    <property type="entry name" value="P-loop containing nucleotide triphosphate hydrolases"/>
    <property type="match status" value="1"/>
</dbReference>
<evidence type="ECO:0000256" key="6">
    <source>
        <dbReference type="SAM" id="MobiDB-lite"/>
    </source>
</evidence>
<protein>
    <submittedName>
        <fullName evidence="9">Alpha/beta fold hydrolase</fullName>
    </submittedName>
</protein>
<evidence type="ECO:0000259" key="8">
    <source>
        <dbReference type="PROSITE" id="PS50893"/>
    </source>
</evidence>
<evidence type="ECO:0000256" key="3">
    <source>
        <dbReference type="ARBA" id="ARBA00022741"/>
    </source>
</evidence>
<evidence type="ECO:0000256" key="7">
    <source>
        <dbReference type="SAM" id="SignalP"/>
    </source>
</evidence>
<dbReference type="GO" id="GO:0016787">
    <property type="term" value="F:hydrolase activity"/>
    <property type="evidence" value="ECO:0007669"/>
    <property type="project" value="UniProtKB-KW"/>
</dbReference>
<organism evidence="9 10">
    <name type="scientific">Branchiibius cervicis</name>
    <dbReference type="NCBI Taxonomy" id="908252"/>
    <lineage>
        <taxon>Bacteria</taxon>
        <taxon>Bacillati</taxon>
        <taxon>Actinomycetota</taxon>
        <taxon>Actinomycetes</taxon>
        <taxon>Micrococcales</taxon>
        <taxon>Dermacoccaceae</taxon>
        <taxon>Branchiibius</taxon>
    </lineage>
</organism>
<keyword evidence="3" id="KW-0547">Nucleotide-binding</keyword>
<gene>
    <name evidence="9" type="ORF">ACFQBT_09245</name>
</gene>
<keyword evidence="4 9" id="KW-0378">Hydrolase</keyword>
<dbReference type="InterPro" id="IPR000383">
    <property type="entry name" value="Xaa-Pro-like_dom"/>
</dbReference>
<reference evidence="10" key="1">
    <citation type="journal article" date="2019" name="Int. J. Syst. Evol. Microbiol.">
        <title>The Global Catalogue of Microorganisms (GCM) 10K type strain sequencing project: providing services to taxonomists for standard genome sequencing and annotation.</title>
        <authorList>
            <consortium name="The Broad Institute Genomics Platform"/>
            <consortium name="The Broad Institute Genome Sequencing Center for Infectious Disease"/>
            <person name="Wu L."/>
            <person name="Ma J."/>
        </authorList>
    </citation>
    <scope>NUCLEOTIDE SEQUENCE [LARGE SCALE GENOMIC DNA]</scope>
    <source>
        <strain evidence="10">NBRC 106593</strain>
    </source>
</reference>
<feature type="signal peptide" evidence="7">
    <location>
        <begin position="1"/>
        <end position="25"/>
    </location>
</feature>
<dbReference type="Gene3D" id="2.60.120.260">
    <property type="entry name" value="Galactose-binding domain-like"/>
    <property type="match status" value="1"/>
</dbReference>
<dbReference type="PROSITE" id="PS00211">
    <property type="entry name" value="ABC_TRANSPORTER_1"/>
    <property type="match status" value="1"/>
</dbReference>
<keyword evidence="5" id="KW-0067">ATP-binding</keyword>
<keyword evidence="2" id="KW-0813">Transport</keyword>
<dbReference type="InterPro" id="IPR008979">
    <property type="entry name" value="Galactose-bd-like_sf"/>
</dbReference>
<evidence type="ECO:0000313" key="10">
    <source>
        <dbReference type="Proteomes" id="UP001596356"/>
    </source>
</evidence>
<comment type="similarity">
    <text evidence="1">Belongs to the ABC transporter superfamily.</text>
</comment>
<dbReference type="InterPro" id="IPR027417">
    <property type="entry name" value="P-loop_NTPase"/>
</dbReference>
<comment type="caution">
    <text evidence="9">The sequence shown here is derived from an EMBL/GenBank/DDBJ whole genome shotgun (WGS) entry which is preliminary data.</text>
</comment>
<dbReference type="InterPro" id="IPR029058">
    <property type="entry name" value="AB_hydrolase_fold"/>
</dbReference>
<keyword evidence="7" id="KW-0732">Signal</keyword>
<dbReference type="InterPro" id="IPR013736">
    <property type="entry name" value="Xaa-Pro_dipept_C"/>
</dbReference>
<evidence type="ECO:0000313" key="9">
    <source>
        <dbReference type="EMBL" id="MFC6713995.1"/>
    </source>
</evidence>
<evidence type="ECO:0000256" key="5">
    <source>
        <dbReference type="ARBA" id="ARBA00022840"/>
    </source>
</evidence>
<sequence length="927" mass="95532">MRIRSALLVLLAVIAFLAPVPVARAATSVDLSVPVRAEPDGSSVALDTTVFLPAGSGSHPMVLLAHGFGGSKESVEPQARSLVADGFVVVTYSARGFGSSGGNIHLDDPDYEVADARAVISAVLVSSAAPRIRMDAPGDPRLAVVGGSYGGALALMLAATDPRVDTVVASITWNDLAQSFFPQHAGTSTPTSPAALPSGGVTGPLKQQWASLFFLGQVGRSATATSSSADPVFGDDENSSLTVTDNPDPSAAGGCGRFDPTICEQFLQASQTGSPSAALLTMLRAHSPAAFLSRLKVPTFLVQGMNDTLFGLDQADATARTLTAQGTPVAVRWMDGGHDGTSSTADADDAAVRTWLRHELLGDAATVPSFVFADPLSRRQSTATLQRASGTSYVTDATWRNQPIDQATETIVSPPGGLPASNTLLPQAASLGASLPTYALAALPGLSAAYDTPAFGTQTTVVGAPRLKLRVRSTGPVSTLFLSVWTVNDGTATLARSLVAPVRVSGTPGQTRTVDVALPAATWSFPAGTSLRILVTPTDSTFANSTAARADSVSIAQLQLPQVSSVPLPAAGAGSRDWESIGVGAAVLALLVAFGLWAWRARRTVAAPEAGLADVPLVVSGLTQTFKDGHRAVDDVSWRAESGQIVGLLGPNGAGKTTTLRMVLGLIRPDAGETRILGDHVVPGASVLSRVGALVEGPGFLPHLSGRANLRAYWAATGRPDEEAHYEEALSVAALGDAVDRPVRSYSQGMRQRLGIAQAMLGLPEVLILDEPTNGLDPPQIAAMRPILREYAAGGRTVIVSSHLLAEVEQTCTHIVVMNAGRVVTTGPVAELVAGSDTTVLEVSSLDGLAQLRTVPGIEVSVVSDTEVVVTSSLPRASVVAAAVGAGMAVTGVSSRKHLEEVFLGMIAASGASSDVSPDALRRIRDR</sequence>
<dbReference type="SUPFAM" id="SSF53474">
    <property type="entry name" value="alpha/beta-Hydrolases"/>
    <property type="match status" value="1"/>
</dbReference>
<dbReference type="PROSITE" id="PS50893">
    <property type="entry name" value="ABC_TRANSPORTER_2"/>
    <property type="match status" value="1"/>
</dbReference>
<dbReference type="Pfam" id="PF00005">
    <property type="entry name" value="ABC_tran"/>
    <property type="match status" value="1"/>
</dbReference>
<feature type="chain" id="PRO_5045181870" evidence="7">
    <location>
        <begin position="26"/>
        <end position="927"/>
    </location>
</feature>
<accession>A0ABW2ASY5</accession>
<dbReference type="Proteomes" id="UP001596356">
    <property type="component" value="Unassembled WGS sequence"/>
</dbReference>
<dbReference type="Pfam" id="PF02129">
    <property type="entry name" value="Peptidase_S15"/>
    <property type="match status" value="1"/>
</dbReference>
<dbReference type="PANTHER" id="PTHR43335:SF4">
    <property type="entry name" value="ABC TRANSPORTER, ATP-BINDING PROTEIN"/>
    <property type="match status" value="1"/>
</dbReference>
<dbReference type="InterPro" id="IPR003439">
    <property type="entry name" value="ABC_transporter-like_ATP-bd"/>
</dbReference>
<feature type="region of interest" description="Disordered" evidence="6">
    <location>
        <begin position="224"/>
        <end position="255"/>
    </location>
</feature>
<dbReference type="SUPFAM" id="SSF49785">
    <property type="entry name" value="Galactose-binding domain-like"/>
    <property type="match status" value="1"/>
</dbReference>
<feature type="domain" description="ABC transporter" evidence="8">
    <location>
        <begin position="617"/>
        <end position="845"/>
    </location>
</feature>
<dbReference type="PANTHER" id="PTHR43335">
    <property type="entry name" value="ABC TRANSPORTER, ATP-BINDING PROTEIN"/>
    <property type="match status" value="1"/>
</dbReference>
<evidence type="ECO:0000256" key="1">
    <source>
        <dbReference type="ARBA" id="ARBA00005417"/>
    </source>
</evidence>
<keyword evidence="10" id="KW-1185">Reference proteome</keyword>
<dbReference type="RefSeq" id="WP_377822164.1">
    <property type="nucleotide sequence ID" value="NZ_JBHSWJ010000002.1"/>
</dbReference>
<dbReference type="InterPro" id="IPR017871">
    <property type="entry name" value="ABC_transporter-like_CS"/>
</dbReference>
<dbReference type="SUPFAM" id="SSF52540">
    <property type="entry name" value="P-loop containing nucleoside triphosphate hydrolases"/>
    <property type="match status" value="1"/>
</dbReference>
<evidence type="ECO:0000256" key="2">
    <source>
        <dbReference type="ARBA" id="ARBA00022448"/>
    </source>
</evidence>
<name>A0ABW2ASY5_9MICO</name>
<dbReference type="InterPro" id="IPR003593">
    <property type="entry name" value="AAA+_ATPase"/>
</dbReference>